<dbReference type="RefSeq" id="WP_078666039.1">
    <property type="nucleotide sequence ID" value="NZ_FUXM01000027.1"/>
</dbReference>
<dbReference type="InterPro" id="IPR001482">
    <property type="entry name" value="T2SS/T4SS_dom"/>
</dbReference>
<evidence type="ECO:0000313" key="11">
    <source>
        <dbReference type="Proteomes" id="UP000189933"/>
    </source>
</evidence>
<dbReference type="Proteomes" id="UP000189933">
    <property type="component" value="Unassembled WGS sequence"/>
</dbReference>
<dbReference type="PROSITE" id="PS00662">
    <property type="entry name" value="T2SP_E"/>
    <property type="match status" value="1"/>
</dbReference>
<protein>
    <recommendedName>
        <fullName evidence="7">protein-secreting ATPase</fullName>
        <ecNumber evidence="7">7.4.2.8</ecNumber>
    </recommendedName>
</protein>
<dbReference type="FunFam" id="3.30.300.160:FF:000002">
    <property type="entry name" value="Type II secretion system protein E"/>
    <property type="match status" value="1"/>
</dbReference>
<name>A0A1T4RBA9_9FIRM</name>
<evidence type="ECO:0000259" key="9">
    <source>
        <dbReference type="PROSITE" id="PS00662"/>
    </source>
</evidence>
<dbReference type="Pfam" id="PF00437">
    <property type="entry name" value="T2SSE"/>
    <property type="match status" value="1"/>
</dbReference>
<dbReference type="GO" id="GO:0005886">
    <property type="term" value="C:plasma membrane"/>
    <property type="evidence" value="ECO:0007669"/>
    <property type="project" value="TreeGrafter"/>
</dbReference>
<gene>
    <name evidence="10" type="ORF">SAMN02745885_02010</name>
</gene>
<proteinExistence type="inferred from homology"/>
<dbReference type="GO" id="GO:0015628">
    <property type="term" value="P:protein secretion by the type II secretion system"/>
    <property type="evidence" value="ECO:0007669"/>
    <property type="project" value="InterPro"/>
</dbReference>
<dbReference type="PANTHER" id="PTHR30258:SF1">
    <property type="entry name" value="PROTEIN TRANSPORT PROTEIN HOFB HOMOLOG"/>
    <property type="match status" value="1"/>
</dbReference>
<dbReference type="EMBL" id="FUXM01000027">
    <property type="protein sequence ID" value="SKA12988.1"/>
    <property type="molecule type" value="Genomic_DNA"/>
</dbReference>
<dbReference type="GO" id="GO:0008564">
    <property type="term" value="F:protein-exporting ATPase activity"/>
    <property type="evidence" value="ECO:0007669"/>
    <property type="project" value="UniProtKB-EC"/>
</dbReference>
<dbReference type="GO" id="GO:0016887">
    <property type="term" value="F:ATP hydrolysis activity"/>
    <property type="evidence" value="ECO:0007669"/>
    <property type="project" value="TreeGrafter"/>
</dbReference>
<dbReference type="Gene3D" id="3.40.50.300">
    <property type="entry name" value="P-loop containing nucleotide triphosphate hydrolases"/>
    <property type="match status" value="1"/>
</dbReference>
<dbReference type="InterPro" id="IPR007831">
    <property type="entry name" value="T2SS_GspE_N"/>
</dbReference>
<evidence type="ECO:0000256" key="7">
    <source>
        <dbReference type="ARBA" id="ARBA00024382"/>
    </source>
</evidence>
<dbReference type="NCBIfam" id="TIGR02533">
    <property type="entry name" value="type_II_gspE"/>
    <property type="match status" value="1"/>
</dbReference>
<dbReference type="Gene3D" id="1.10.40.70">
    <property type="match status" value="1"/>
</dbReference>
<keyword evidence="3" id="KW-0547">Nucleotide-binding</keyword>
<organism evidence="10 11">
    <name type="scientific">Carboxydocella sporoproducens DSM 16521</name>
    <dbReference type="NCBI Taxonomy" id="1121270"/>
    <lineage>
        <taxon>Bacteria</taxon>
        <taxon>Bacillati</taxon>
        <taxon>Bacillota</taxon>
        <taxon>Clostridia</taxon>
        <taxon>Eubacteriales</taxon>
        <taxon>Clostridiales Family XVI. Incertae Sedis</taxon>
        <taxon>Carboxydocella</taxon>
    </lineage>
</organism>
<evidence type="ECO:0000256" key="4">
    <source>
        <dbReference type="ARBA" id="ARBA00022840"/>
    </source>
</evidence>
<evidence type="ECO:0000256" key="6">
    <source>
        <dbReference type="ARBA" id="ARBA00022967"/>
    </source>
</evidence>
<dbReference type="FunFam" id="3.30.450.90:FF:000001">
    <property type="entry name" value="Type II secretion system ATPase GspE"/>
    <property type="match status" value="1"/>
</dbReference>
<dbReference type="OrthoDB" id="9808272at2"/>
<dbReference type="InterPro" id="IPR037257">
    <property type="entry name" value="T2SS_E_N_sf"/>
</dbReference>
<feature type="domain" description="Bacterial type II secretion system protein E" evidence="9">
    <location>
        <begin position="380"/>
        <end position="394"/>
    </location>
</feature>
<dbReference type="PANTHER" id="PTHR30258">
    <property type="entry name" value="TYPE II SECRETION SYSTEM PROTEIN GSPE-RELATED"/>
    <property type="match status" value="1"/>
</dbReference>
<dbReference type="SUPFAM" id="SSF160246">
    <property type="entry name" value="EspE N-terminal domain-like"/>
    <property type="match status" value="1"/>
</dbReference>
<dbReference type="InterPro" id="IPR027417">
    <property type="entry name" value="P-loop_NTPase"/>
</dbReference>
<keyword evidence="6" id="KW-1278">Translocase</keyword>
<dbReference type="InterPro" id="IPR003593">
    <property type="entry name" value="AAA+_ATPase"/>
</dbReference>
<dbReference type="GO" id="GO:0015627">
    <property type="term" value="C:type II protein secretion system complex"/>
    <property type="evidence" value="ECO:0007669"/>
    <property type="project" value="InterPro"/>
</dbReference>
<accession>A0A1T4RBA9</accession>
<evidence type="ECO:0000256" key="2">
    <source>
        <dbReference type="ARBA" id="ARBA00022448"/>
    </source>
</evidence>
<dbReference type="Gene3D" id="3.30.450.90">
    <property type="match status" value="1"/>
</dbReference>
<comment type="catalytic activity">
    <reaction evidence="8">
        <text>ATP + H2O + cellular proteinSide 1 = ADP + phosphate + cellular proteinSide 2.</text>
        <dbReference type="EC" id="7.4.2.8"/>
    </reaction>
</comment>
<dbReference type="Gene3D" id="3.30.300.160">
    <property type="entry name" value="Type II secretion system, protein E, N-terminal domain"/>
    <property type="match status" value="1"/>
</dbReference>
<dbReference type="GO" id="GO:0005524">
    <property type="term" value="F:ATP binding"/>
    <property type="evidence" value="ECO:0007669"/>
    <property type="project" value="UniProtKB-KW"/>
</dbReference>
<reference evidence="11" key="1">
    <citation type="submission" date="2017-02" db="EMBL/GenBank/DDBJ databases">
        <authorList>
            <person name="Varghese N."/>
            <person name="Submissions S."/>
        </authorList>
    </citation>
    <scope>NUCLEOTIDE SEQUENCE [LARGE SCALE GENOMIC DNA]</scope>
    <source>
        <strain evidence="11">DSM 16521</strain>
    </source>
</reference>
<dbReference type="SUPFAM" id="SSF52540">
    <property type="entry name" value="P-loop containing nucleoside triphosphate hydrolases"/>
    <property type="match status" value="1"/>
</dbReference>
<dbReference type="EC" id="7.4.2.8" evidence="7"/>
<dbReference type="Pfam" id="PF05157">
    <property type="entry name" value="MshEN"/>
    <property type="match status" value="1"/>
</dbReference>
<evidence type="ECO:0000256" key="1">
    <source>
        <dbReference type="ARBA" id="ARBA00006611"/>
    </source>
</evidence>
<evidence type="ECO:0000256" key="8">
    <source>
        <dbReference type="ARBA" id="ARBA00034006"/>
    </source>
</evidence>
<keyword evidence="4" id="KW-0067">ATP-binding</keyword>
<dbReference type="InterPro" id="IPR013369">
    <property type="entry name" value="T2SS_GspE"/>
</dbReference>
<keyword evidence="2" id="KW-0813">Transport</keyword>
<comment type="similarity">
    <text evidence="1">Belongs to the GSP E family.</text>
</comment>
<keyword evidence="11" id="KW-1185">Reference proteome</keyword>
<sequence length="570" mass="63973">MYFPTRKRLGDILKDAHLINEQQLQLALQKQKESGERLGTLLVKMGMVKEEELIQALEQQLGIPAIRLSRMPLEAEVVRLIPEALAQRYKAIPIRKQNNRLTVAMADPLNVFAIDDIRLSTGLEVEPVIARESEINAAINQYYGLTDSLEKIIENLDEEEFTEEELGLDQLKELVEDAPVVRLVNTVIQQAVRNRASDIHIEPQEKQLRIRQRVDGVLQEMMTLPRKMQAPVISRVKIMANLDIAERRIPQDGRIQLTVEHKEIDLRVSTLPTIYGEKVVLRILDKSRGLLGLSDLGLAPENLQRFEQILKHPNGIFLVTGPTGSGKTTTLYSLLKQINSPERNIVTLEDPVEYTLEGINQVQVNPKTGLTFAGGLRSILRQDPDVVLVGEIRDTETAQIAIQAAMTGHLVFSTLHTNSAAATISRLLDMGIEPFLVATALTGVAAQRLVRSLCPECRQEHWLPVKWLENLGLSEDVWQYARREGDRVLVYKPGRCTLCNNTGYIGRIGIHEVLIMSDKLRELVVQKAAASKIEQQAVAEGMITLRHDGVRKVLSGLTSLEEVMRTVFVD</sequence>
<evidence type="ECO:0000256" key="5">
    <source>
        <dbReference type="ARBA" id="ARBA00022927"/>
    </source>
</evidence>
<dbReference type="AlphaFoldDB" id="A0A1T4RBA9"/>
<dbReference type="SMART" id="SM00382">
    <property type="entry name" value="AAA"/>
    <property type="match status" value="1"/>
</dbReference>
<dbReference type="FunFam" id="3.40.50.300:FF:000398">
    <property type="entry name" value="Type IV pilus assembly ATPase PilB"/>
    <property type="match status" value="1"/>
</dbReference>
<evidence type="ECO:0000256" key="3">
    <source>
        <dbReference type="ARBA" id="ARBA00022741"/>
    </source>
</evidence>
<keyword evidence="5" id="KW-0653">Protein transport</keyword>
<evidence type="ECO:0000313" key="10">
    <source>
        <dbReference type="EMBL" id="SKA12988.1"/>
    </source>
</evidence>
<dbReference type="CDD" id="cd01129">
    <property type="entry name" value="PulE-GspE-like"/>
    <property type="match status" value="1"/>
</dbReference>